<keyword evidence="1" id="KW-0614">Plasmid</keyword>
<name>A0A432DY11_9FLAO</name>
<proteinExistence type="predicted"/>
<evidence type="ECO:0008006" key="2">
    <source>
        <dbReference type="Google" id="ProtNLM"/>
    </source>
</evidence>
<organism evidence="1">
    <name type="scientific">Chryseobacterium arthrosphaerae</name>
    <dbReference type="NCBI Taxonomy" id="651561"/>
    <lineage>
        <taxon>Bacteria</taxon>
        <taxon>Pseudomonadati</taxon>
        <taxon>Bacteroidota</taxon>
        <taxon>Flavobacteriia</taxon>
        <taxon>Flavobacteriales</taxon>
        <taxon>Weeksellaceae</taxon>
        <taxon>Chryseobacterium group</taxon>
        <taxon>Chryseobacterium</taxon>
    </lineage>
</organism>
<accession>A0A432DY11</accession>
<evidence type="ECO:0000313" key="1">
    <source>
        <dbReference type="EMBL" id="RTZ48469.1"/>
    </source>
</evidence>
<protein>
    <recommendedName>
        <fullName evidence="2">RHS repeat protein</fullName>
    </recommendedName>
</protein>
<geneLocation type="plasmid" evidence="1">
    <name>unnamed</name>
</geneLocation>
<dbReference type="Gene3D" id="2.180.10.10">
    <property type="entry name" value="RHS repeat-associated core"/>
    <property type="match status" value="1"/>
</dbReference>
<gene>
    <name evidence="1" type="ORF">EJ377_13055</name>
</gene>
<dbReference type="Proteomes" id="UP000276953">
    <property type="component" value="Plasmid unnamed"/>
</dbReference>
<comment type="caution">
    <text evidence="1">The sequence shown here is derived from an EMBL/GenBank/DDBJ whole genome shotgun (WGS) entry which is preliminary data.</text>
</comment>
<reference evidence="1" key="1">
    <citation type="submission" date="2018-12" db="EMBL/GenBank/DDBJ databases">
        <title>Draft Genome Sequence of Chryseobacterium arthrosphaerae strain ED882-96 Isolated from the Blood of a Patient with Liver Cirrhosis in Taiwan.</title>
        <authorList>
            <person name="Lin J.-N."/>
            <person name="Lai C.-H."/>
            <person name="Yang C.-H."/>
            <person name="Huang Y.-H."/>
        </authorList>
    </citation>
    <scope>NUCLEOTIDE SEQUENCE [LARGE SCALE GENOMIC DNA]</scope>
    <source>
        <strain evidence="1">ED882-96</strain>
        <plasmid evidence="1">unnamed</plasmid>
    </source>
</reference>
<dbReference type="AlphaFoldDB" id="A0A432DY11"/>
<sequence>MGYNKTQPIAKIEGATYDQIVPYLGDIISKSNAAVISEQDLQSALDIFRNNANLKNYQITTYVYDSLARMKMTTPPTGIRMIYQYDTAGRLEKIEDENGKLLKKYQYNTGH</sequence>
<dbReference type="EMBL" id="RYFC01000002">
    <property type="protein sequence ID" value="RTZ48469.1"/>
    <property type="molecule type" value="Genomic_DNA"/>
</dbReference>